<keyword evidence="1" id="KW-0378">Hydrolase</keyword>
<dbReference type="HOGENOM" id="CLU_008615_3_2_2"/>
<proteinExistence type="predicted"/>
<dbReference type="Pfam" id="PF00326">
    <property type="entry name" value="Peptidase_S9"/>
    <property type="match status" value="1"/>
</dbReference>
<dbReference type="PRINTS" id="PR00862">
    <property type="entry name" value="PROLIGOPTASE"/>
</dbReference>
<dbReference type="InterPro" id="IPR001375">
    <property type="entry name" value="Peptidase_S9_cat"/>
</dbReference>
<evidence type="ECO:0000313" key="4">
    <source>
        <dbReference type="Proteomes" id="UP000030649"/>
    </source>
</evidence>
<dbReference type="InterPro" id="IPR029058">
    <property type="entry name" value="AB_hydrolase_fold"/>
</dbReference>
<reference evidence="3 4" key="1">
    <citation type="journal article" date="2013" name="PLoS ONE">
        <title>Assembly-driven community genomics of a hypersaline microbial ecosystem.</title>
        <authorList>
            <person name="Podell S."/>
            <person name="Ugalde J.A."/>
            <person name="Narasingarao P."/>
            <person name="Banfield J.F."/>
            <person name="Heidelberg K.B."/>
            <person name="Allen E.E."/>
        </authorList>
    </citation>
    <scope>NUCLEOTIDE SEQUENCE [LARGE SCALE GENOMIC DNA]</scope>
    <source>
        <strain evidence="4">J07HQW1</strain>
    </source>
</reference>
<evidence type="ECO:0000256" key="1">
    <source>
        <dbReference type="ARBA" id="ARBA00022801"/>
    </source>
</evidence>
<sequence>MYELSRYLSVRRAYGASFSTDGTLSFLLDTTGVPQVWTVTAPNAWPTQQTFADEAISFASWSPESQSLIFGMDEGGNERTQLYHLDTVSGVRKNLTETPDAIHRWGGWAHNSESFAFTANRRETSVFDVYIGNCDTDSGLTAECIHEGDGWLTVSEWAPSDDRVLISQTHWSFDQDLFEIDIDTGEIRHLTPHVDDVRFNRATWAPSDDAIYVITDYRADTLYLARLDVTGSGDITDIDSRITCVADGGSWNIDDVVIDHETGRIVYSRNVDGYTELTVGELTETAEINPFPTPDIPGSIAGGITFDDSAERFAVTATGRSENPNIHVVDINSGATTQWTNASTAGIPQRNFITPELIRYPTFDNREIPGLLSVPDTWEANQTPVIVDIHGGPESQRRPSFRGLTQYFLNHGYAIFEPNIRGSTGYGRAYTHLDDTENRMDAIADIEAAADWLAGHDAIDPDRIAAMGGSYGGFAVLAALAETPDKWAAGVDIVGIANFITFLENTGSWRRELREAEYGSLADDRAFLESISPTTNADSIETPLFVLHGANDPRVPVGEAKQIAEAVREQDVPVSIRVFDDEGHGITKRENRIDAYTDIVEFLDEHV</sequence>
<dbReference type="AlphaFoldDB" id="U1PF79"/>
<dbReference type="GO" id="GO:0004252">
    <property type="term" value="F:serine-type endopeptidase activity"/>
    <property type="evidence" value="ECO:0007669"/>
    <property type="project" value="InterPro"/>
</dbReference>
<evidence type="ECO:0000313" key="3">
    <source>
        <dbReference type="EMBL" id="ERG92272.1"/>
    </source>
</evidence>
<evidence type="ECO:0000259" key="2">
    <source>
        <dbReference type="Pfam" id="PF00326"/>
    </source>
</evidence>
<dbReference type="GO" id="GO:0006508">
    <property type="term" value="P:proteolysis"/>
    <property type="evidence" value="ECO:0007669"/>
    <property type="project" value="InterPro"/>
</dbReference>
<protein>
    <submittedName>
        <fullName evidence="3">Dipeptidyl acylaminoacyl-peptidase</fullName>
    </submittedName>
</protein>
<dbReference type="PANTHER" id="PTHR42776:SF27">
    <property type="entry name" value="DIPEPTIDYL PEPTIDASE FAMILY MEMBER 6"/>
    <property type="match status" value="1"/>
</dbReference>
<feature type="domain" description="Peptidase S9 prolyl oligopeptidase catalytic" evidence="2">
    <location>
        <begin position="400"/>
        <end position="606"/>
    </location>
</feature>
<dbReference type="InterPro" id="IPR011042">
    <property type="entry name" value="6-blade_b-propeller_TolB-like"/>
</dbReference>
<dbReference type="SUPFAM" id="SSF82171">
    <property type="entry name" value="DPP6 N-terminal domain-like"/>
    <property type="match status" value="1"/>
</dbReference>
<dbReference type="EMBL" id="KE356560">
    <property type="protein sequence ID" value="ERG92272.1"/>
    <property type="molecule type" value="Genomic_DNA"/>
</dbReference>
<accession>U1PF79</accession>
<dbReference type="Gene3D" id="3.40.50.1820">
    <property type="entry name" value="alpha/beta hydrolase"/>
    <property type="match status" value="1"/>
</dbReference>
<dbReference type="PANTHER" id="PTHR42776">
    <property type="entry name" value="SERINE PEPTIDASE S9 FAMILY MEMBER"/>
    <property type="match status" value="1"/>
</dbReference>
<gene>
    <name evidence="3" type="ORF">J07HQW1_02307</name>
</gene>
<organism evidence="3 4">
    <name type="scientific">Haloquadratum walsbyi J07HQW1</name>
    <dbReference type="NCBI Taxonomy" id="1238424"/>
    <lineage>
        <taxon>Archaea</taxon>
        <taxon>Methanobacteriati</taxon>
        <taxon>Methanobacteriota</taxon>
        <taxon>Stenosarchaea group</taxon>
        <taxon>Halobacteria</taxon>
        <taxon>Halobacteriales</taxon>
        <taxon>Haloferacaceae</taxon>
        <taxon>Haloquadratum</taxon>
    </lineage>
</organism>
<dbReference type="Proteomes" id="UP000030649">
    <property type="component" value="Unassembled WGS sequence"/>
</dbReference>
<name>U1PF79_9EURY</name>
<dbReference type="STRING" id="1238424.J07HQW1_02307"/>
<dbReference type="SUPFAM" id="SSF53474">
    <property type="entry name" value="alpha/beta-Hydrolases"/>
    <property type="match status" value="1"/>
</dbReference>
<dbReference type="InterPro" id="IPR002470">
    <property type="entry name" value="Peptidase_S9A"/>
</dbReference>
<dbReference type="Gene3D" id="2.120.10.30">
    <property type="entry name" value="TolB, C-terminal domain"/>
    <property type="match status" value="1"/>
</dbReference>